<dbReference type="InterPro" id="IPR001902">
    <property type="entry name" value="SLC26A/SulP_fam"/>
</dbReference>
<dbReference type="Pfam" id="PF01740">
    <property type="entry name" value="STAS"/>
    <property type="match status" value="1"/>
</dbReference>
<evidence type="ECO:0000256" key="4">
    <source>
        <dbReference type="ARBA" id="ARBA00023136"/>
    </source>
</evidence>
<proteinExistence type="predicted"/>
<feature type="transmembrane region" description="Helical" evidence="5">
    <location>
        <begin position="375"/>
        <end position="395"/>
    </location>
</feature>
<dbReference type="InterPro" id="IPR002645">
    <property type="entry name" value="STAS_dom"/>
</dbReference>
<dbReference type="EMBL" id="QGMK01001043">
    <property type="protein sequence ID" value="TVY73571.1"/>
    <property type="molecule type" value="Genomic_DNA"/>
</dbReference>
<gene>
    <name evidence="7" type="ORF">LSUE1_G006754</name>
</gene>
<dbReference type="GO" id="GO:0016020">
    <property type="term" value="C:membrane"/>
    <property type="evidence" value="ECO:0007669"/>
    <property type="project" value="UniProtKB-SubCell"/>
</dbReference>
<dbReference type="OrthoDB" id="288203at2759"/>
<dbReference type="PANTHER" id="PTHR11814">
    <property type="entry name" value="SULFATE TRANSPORTER"/>
    <property type="match status" value="1"/>
</dbReference>
<dbReference type="InterPro" id="IPR036513">
    <property type="entry name" value="STAS_dom_sf"/>
</dbReference>
<accession>A0A8T9C0B9</accession>
<comment type="caution">
    <text evidence="7">The sequence shown here is derived from an EMBL/GenBank/DDBJ whole genome shotgun (WGS) entry which is preliminary data.</text>
</comment>
<evidence type="ECO:0000256" key="2">
    <source>
        <dbReference type="ARBA" id="ARBA00022692"/>
    </source>
</evidence>
<feature type="transmembrane region" description="Helical" evidence="5">
    <location>
        <begin position="137"/>
        <end position="162"/>
    </location>
</feature>
<evidence type="ECO:0000313" key="7">
    <source>
        <dbReference type="EMBL" id="TVY73571.1"/>
    </source>
</evidence>
<comment type="subcellular location">
    <subcellularLocation>
        <location evidence="1">Membrane</location>
        <topology evidence="1">Multi-pass membrane protein</topology>
    </subcellularLocation>
</comment>
<feature type="transmembrane region" description="Helical" evidence="5">
    <location>
        <begin position="217"/>
        <end position="236"/>
    </location>
</feature>
<dbReference type="AlphaFoldDB" id="A0A8T9C0B9"/>
<dbReference type="Gene3D" id="3.30.750.24">
    <property type="entry name" value="STAS domain"/>
    <property type="match status" value="1"/>
</dbReference>
<dbReference type="CDD" id="cd07042">
    <property type="entry name" value="STAS_SulP_like_sulfate_transporter"/>
    <property type="match status" value="1"/>
</dbReference>
<evidence type="ECO:0000256" key="5">
    <source>
        <dbReference type="SAM" id="Phobius"/>
    </source>
</evidence>
<feature type="transmembrane region" description="Helical" evidence="5">
    <location>
        <begin position="174"/>
        <end position="197"/>
    </location>
</feature>
<dbReference type="SUPFAM" id="SSF52091">
    <property type="entry name" value="SpoIIaa-like"/>
    <property type="match status" value="1"/>
</dbReference>
<feature type="transmembrane region" description="Helical" evidence="5">
    <location>
        <begin position="248"/>
        <end position="268"/>
    </location>
</feature>
<dbReference type="PROSITE" id="PS50801">
    <property type="entry name" value="STAS"/>
    <property type="match status" value="1"/>
</dbReference>
<keyword evidence="4 5" id="KW-0472">Membrane</keyword>
<feature type="transmembrane region" description="Helical" evidence="5">
    <location>
        <begin position="402"/>
        <end position="425"/>
    </location>
</feature>
<dbReference type="Proteomes" id="UP000469558">
    <property type="component" value="Unassembled WGS sequence"/>
</dbReference>
<keyword evidence="2 5" id="KW-0812">Transmembrane</keyword>
<evidence type="ECO:0000256" key="3">
    <source>
        <dbReference type="ARBA" id="ARBA00022989"/>
    </source>
</evidence>
<evidence type="ECO:0000313" key="8">
    <source>
        <dbReference type="Proteomes" id="UP000469558"/>
    </source>
</evidence>
<feature type="transmembrane region" description="Helical" evidence="5">
    <location>
        <begin position="437"/>
        <end position="459"/>
    </location>
</feature>
<feature type="transmembrane region" description="Helical" evidence="5">
    <location>
        <begin position="337"/>
        <end position="355"/>
    </location>
</feature>
<dbReference type="GO" id="GO:0055085">
    <property type="term" value="P:transmembrane transport"/>
    <property type="evidence" value="ECO:0007669"/>
    <property type="project" value="InterPro"/>
</dbReference>
<evidence type="ECO:0000256" key="1">
    <source>
        <dbReference type="ARBA" id="ARBA00004141"/>
    </source>
</evidence>
<name>A0A8T9C0B9_9HELO</name>
<protein>
    <submittedName>
        <fullName evidence="7">Putative sulfate permease</fullName>
    </submittedName>
</protein>
<sequence>MGVGQKFRNLGKDANISRVIYGAGRLAKGFPAGSGKYLLAKIPIATWLPNYSPVWVIDDVIAGLSVGSLLVPQSIAFAVISGISVQDALLSSWLPGLIYAFIGTSKDLTTGPSLSIALSTAQITAGVHTAAPQLPLAFVTAAVAIGVGIWSLILGLFNFGFIFDLLSDPAVDGLMMGIANVVIIGQVPALLGLTGVSNDFLSQMPEIIGKIGQSKPATFGIGAVAIVLLVAFQFLGKKWGHVSPIIRFIATTRHLNILGLFAGISFFVNNNLDVHLWAVTGSIPQGIKPVAAPIIPLFTSLFLPSITLMFTVAVEHISMGRWMGKVAGYKINNSQELTYLGITNIFTGLLGGAPVGGGDLARAGVSSQAGSRSPLAGLTSSGVVLLTMIALPDVLKWTPTATVSAVVIVSVIEAMPPNSLAISFADFFGMLMCFNFSMLNGSMLGTIAGIFIMLLYTIFRTMFTRSKPLTAADLESQHSSGLLSMWSAGESIPNGTQVINIPRDLMYLNASRIKTQIVDEILTQHYGIPPSAAELAKRQWTYRQEKHIAALRGKLGMSRTEASRLRVLVLDMTAVSFIDASGIQALIDIKTEVRSYAGHAVEFRFVGLCANVLRRFQRCRWELENPYEQRYEIVGDEEIAKLVEEEKIKDLVFSHLPLAIQHHANRKSMASRIHFAIDQKRG</sequence>
<dbReference type="Pfam" id="PF00916">
    <property type="entry name" value="Sulfate_transp"/>
    <property type="match status" value="1"/>
</dbReference>
<feature type="transmembrane region" description="Helical" evidence="5">
    <location>
        <begin position="294"/>
        <end position="317"/>
    </location>
</feature>
<dbReference type="InterPro" id="IPR011547">
    <property type="entry name" value="SLC26A/SulP_dom"/>
</dbReference>
<reference evidence="7 8" key="1">
    <citation type="submission" date="2018-05" db="EMBL/GenBank/DDBJ databases">
        <title>Genome sequencing and assembly of the regulated plant pathogen Lachnellula willkommii and related sister species for the development of diagnostic species identification markers.</title>
        <authorList>
            <person name="Giroux E."/>
            <person name="Bilodeau G."/>
        </authorList>
    </citation>
    <scope>NUCLEOTIDE SEQUENCE [LARGE SCALE GENOMIC DNA]</scope>
    <source>
        <strain evidence="7 8">CBS 268.59</strain>
    </source>
</reference>
<feature type="domain" description="STAS" evidence="6">
    <location>
        <begin position="494"/>
        <end position="618"/>
    </location>
</feature>
<organism evidence="7 8">
    <name type="scientific">Lachnellula suecica</name>
    <dbReference type="NCBI Taxonomy" id="602035"/>
    <lineage>
        <taxon>Eukaryota</taxon>
        <taxon>Fungi</taxon>
        <taxon>Dikarya</taxon>
        <taxon>Ascomycota</taxon>
        <taxon>Pezizomycotina</taxon>
        <taxon>Leotiomycetes</taxon>
        <taxon>Helotiales</taxon>
        <taxon>Lachnaceae</taxon>
        <taxon>Lachnellula</taxon>
    </lineage>
</organism>
<keyword evidence="8" id="KW-1185">Reference proteome</keyword>
<keyword evidence="3 5" id="KW-1133">Transmembrane helix</keyword>
<evidence type="ECO:0000259" key="6">
    <source>
        <dbReference type="PROSITE" id="PS50801"/>
    </source>
</evidence>